<dbReference type="Proteomes" id="UP000199036">
    <property type="component" value="Unassembled WGS sequence"/>
</dbReference>
<reference evidence="2" key="1">
    <citation type="submission" date="2016-10" db="EMBL/GenBank/DDBJ databases">
        <authorList>
            <person name="Varghese N."/>
            <person name="Submissions S."/>
        </authorList>
    </citation>
    <scope>NUCLEOTIDE SEQUENCE [LARGE SCALE GENOMIC DNA]</scope>
    <source>
        <strain evidence="2">DS-12</strain>
    </source>
</reference>
<proteinExistence type="predicted"/>
<organism evidence="1 2">
    <name type="scientific">Paenimyroides ummariense</name>
    <dbReference type="NCBI Taxonomy" id="913024"/>
    <lineage>
        <taxon>Bacteria</taxon>
        <taxon>Pseudomonadati</taxon>
        <taxon>Bacteroidota</taxon>
        <taxon>Flavobacteriia</taxon>
        <taxon>Flavobacteriales</taxon>
        <taxon>Flavobacteriaceae</taxon>
        <taxon>Paenimyroides</taxon>
    </lineage>
</organism>
<evidence type="ECO:0000313" key="2">
    <source>
        <dbReference type="Proteomes" id="UP000199036"/>
    </source>
</evidence>
<name>A0A1I5CQN8_9FLAO</name>
<dbReference type="STRING" id="913024.SAMN05421741_11319"/>
<accession>A0A1I5CQN8</accession>
<dbReference type="EMBL" id="FOVI01000013">
    <property type="protein sequence ID" value="SFN89176.1"/>
    <property type="molecule type" value="Genomic_DNA"/>
</dbReference>
<gene>
    <name evidence="1" type="ORF">SAMN05421741_11319</name>
</gene>
<keyword evidence="2" id="KW-1185">Reference proteome</keyword>
<dbReference type="AlphaFoldDB" id="A0A1I5CQN8"/>
<evidence type="ECO:0000313" key="1">
    <source>
        <dbReference type="EMBL" id="SFN89176.1"/>
    </source>
</evidence>
<protein>
    <submittedName>
        <fullName evidence="1">Uncharacterized protein</fullName>
    </submittedName>
</protein>
<sequence length="208" mass="24783">MLLTVMLLMSTKSFCQQITKQEKEINFEKDIDLIVEELVFMYDTDQALREYTLFKTYNKAITDSIERLPHEEMRSYLKLKKFKSDDLAKRINKEYLLPIDELNTKRIIDMTSKYGFPSLSRIKKYYKGILDEEFNPYILIVHAPKKYWEELKTLLHEELDAKHLSRCEYGHILWHLNGRKDINDMLNNGFKMIPNEDGQEVLTAVDCE</sequence>